<gene>
    <name evidence="1" type="ORF">DW054_01335</name>
</gene>
<name>A0A415HAW3_9FIRM</name>
<organism evidence="1 2">
    <name type="scientific">Dorea formicigenerans</name>
    <dbReference type="NCBI Taxonomy" id="39486"/>
    <lineage>
        <taxon>Bacteria</taxon>
        <taxon>Bacillati</taxon>
        <taxon>Bacillota</taxon>
        <taxon>Clostridia</taxon>
        <taxon>Lachnospirales</taxon>
        <taxon>Lachnospiraceae</taxon>
        <taxon>Dorea</taxon>
    </lineage>
</organism>
<evidence type="ECO:0000313" key="1">
    <source>
        <dbReference type="EMBL" id="RHK65769.1"/>
    </source>
</evidence>
<dbReference type="EMBL" id="QRNS01000002">
    <property type="protein sequence ID" value="RHK65769.1"/>
    <property type="molecule type" value="Genomic_DNA"/>
</dbReference>
<sequence length="80" mass="9265">MIFLKCGNVQISKKIFCTDKLSLAISFEYFYSAKKGPPDLFVACLATKKLLLRQIILHKATVLFTDYFTDYFLLIYSQLL</sequence>
<evidence type="ECO:0000313" key="2">
    <source>
        <dbReference type="Proteomes" id="UP000284152"/>
    </source>
</evidence>
<dbReference type="Proteomes" id="UP000284152">
    <property type="component" value="Unassembled WGS sequence"/>
</dbReference>
<dbReference type="AlphaFoldDB" id="A0A415HAW3"/>
<comment type="caution">
    <text evidence="1">The sequence shown here is derived from an EMBL/GenBank/DDBJ whole genome shotgun (WGS) entry which is preliminary data.</text>
</comment>
<protein>
    <submittedName>
        <fullName evidence="1">Uncharacterized protein</fullName>
    </submittedName>
</protein>
<accession>A0A415HAW3</accession>
<reference evidence="1 2" key="1">
    <citation type="submission" date="2018-08" db="EMBL/GenBank/DDBJ databases">
        <title>A genome reference for cultivated species of the human gut microbiota.</title>
        <authorList>
            <person name="Zou Y."/>
            <person name="Xue W."/>
            <person name="Luo G."/>
        </authorList>
    </citation>
    <scope>NUCLEOTIDE SEQUENCE [LARGE SCALE GENOMIC DNA]</scope>
    <source>
        <strain evidence="1 2">AF42-21</strain>
    </source>
</reference>
<proteinExistence type="predicted"/>